<name>A0A9D5X0U7_9BACT</name>
<comment type="caution">
    <text evidence="1">The sequence shown here is derived from an EMBL/GenBank/DDBJ whole genome shotgun (WGS) entry which is preliminary data.</text>
</comment>
<organism evidence="1 2">
    <name type="scientific">Prevotella nigrescens</name>
    <dbReference type="NCBI Taxonomy" id="28133"/>
    <lineage>
        <taxon>Bacteria</taxon>
        <taxon>Pseudomonadati</taxon>
        <taxon>Bacteroidota</taxon>
        <taxon>Bacteroidia</taxon>
        <taxon>Bacteroidales</taxon>
        <taxon>Prevotellaceae</taxon>
        <taxon>Prevotella</taxon>
    </lineage>
</organism>
<proteinExistence type="predicted"/>
<reference evidence="1" key="1">
    <citation type="submission" date="2020-04" db="EMBL/GenBank/DDBJ databases">
        <title>Deep metagenomics examines the oral microbiome during advanced dental caries in children, revealing novel taxa and co-occurrences with host molecules.</title>
        <authorList>
            <person name="Baker J.L."/>
            <person name="Morton J.T."/>
            <person name="Dinis M."/>
            <person name="Alvarez R."/>
            <person name="Tran N.C."/>
            <person name="Knight R."/>
            <person name="Edlund A."/>
        </authorList>
    </citation>
    <scope>NUCLEOTIDE SEQUENCE</scope>
    <source>
        <strain evidence="1">JCVI_32_bin.50</strain>
    </source>
</reference>
<sequence length="46" mass="5109">MAVKDNCKEVMTLVQFHHSGCLVMQGSRYCFSKQALLSGKTSPFTV</sequence>
<dbReference type="GeneID" id="67367129"/>
<gene>
    <name evidence="1" type="ORF">HXN55_08845</name>
</gene>
<dbReference type="AlphaFoldDB" id="A0A9D5X0U7"/>
<protein>
    <submittedName>
        <fullName evidence="1">Uncharacterized protein</fullName>
    </submittedName>
</protein>
<evidence type="ECO:0000313" key="1">
    <source>
        <dbReference type="EMBL" id="MBF1447472.1"/>
    </source>
</evidence>
<dbReference type="RefSeq" id="WP_004366423.1">
    <property type="nucleotide sequence ID" value="NZ_CAJZDG010000086.1"/>
</dbReference>
<evidence type="ECO:0000313" key="2">
    <source>
        <dbReference type="Proteomes" id="UP000787419"/>
    </source>
</evidence>
<dbReference type="EMBL" id="JABZTM010000105">
    <property type="protein sequence ID" value="MBF1447472.1"/>
    <property type="molecule type" value="Genomic_DNA"/>
</dbReference>
<dbReference type="Proteomes" id="UP000787419">
    <property type="component" value="Unassembled WGS sequence"/>
</dbReference>
<accession>A0A9D5X0U7</accession>